<evidence type="ECO:0000313" key="2">
    <source>
        <dbReference type="EMBL" id="NJP00160.1"/>
    </source>
</evidence>
<feature type="domain" description="EAL" evidence="1">
    <location>
        <begin position="163"/>
        <end position="405"/>
    </location>
</feature>
<dbReference type="InterPro" id="IPR029016">
    <property type="entry name" value="GAF-like_dom_sf"/>
</dbReference>
<dbReference type="InterPro" id="IPR050706">
    <property type="entry name" value="Cyclic-di-GMP_PDE-like"/>
</dbReference>
<dbReference type="SUPFAM" id="SSF141868">
    <property type="entry name" value="EAL domain-like"/>
    <property type="match status" value="1"/>
</dbReference>
<dbReference type="InterPro" id="IPR035919">
    <property type="entry name" value="EAL_sf"/>
</dbReference>
<dbReference type="PROSITE" id="PS50883">
    <property type="entry name" value="EAL"/>
    <property type="match status" value="1"/>
</dbReference>
<evidence type="ECO:0000259" key="1">
    <source>
        <dbReference type="PROSITE" id="PS50883"/>
    </source>
</evidence>
<dbReference type="RefSeq" id="WP_168082037.1">
    <property type="nucleotide sequence ID" value="NZ_JAAVJI010000002.1"/>
</dbReference>
<dbReference type="Pfam" id="PF00563">
    <property type="entry name" value="EAL"/>
    <property type="match status" value="1"/>
</dbReference>
<accession>A0ABX0YB17</accession>
<dbReference type="SUPFAM" id="SSF55781">
    <property type="entry name" value="GAF domain-like"/>
    <property type="match status" value="1"/>
</dbReference>
<dbReference type="PANTHER" id="PTHR33121">
    <property type="entry name" value="CYCLIC DI-GMP PHOSPHODIESTERASE PDEF"/>
    <property type="match status" value="1"/>
</dbReference>
<dbReference type="Gene3D" id="3.30.450.40">
    <property type="match status" value="1"/>
</dbReference>
<dbReference type="PANTHER" id="PTHR33121:SF70">
    <property type="entry name" value="SIGNALING PROTEIN YKOW"/>
    <property type="match status" value="1"/>
</dbReference>
<dbReference type="InterPro" id="IPR001633">
    <property type="entry name" value="EAL_dom"/>
</dbReference>
<organism evidence="2 3">
    <name type="scientific">Pseudomonas quercus</name>
    <dbReference type="NCBI Taxonomy" id="2722792"/>
    <lineage>
        <taxon>Bacteria</taxon>
        <taxon>Pseudomonadati</taxon>
        <taxon>Pseudomonadota</taxon>
        <taxon>Gammaproteobacteria</taxon>
        <taxon>Pseudomonadales</taxon>
        <taxon>Pseudomonadaceae</taxon>
        <taxon>Pseudomonas</taxon>
    </lineage>
</organism>
<dbReference type="InterPro" id="IPR003018">
    <property type="entry name" value="GAF"/>
</dbReference>
<keyword evidence="3" id="KW-1185">Reference proteome</keyword>
<dbReference type="EMBL" id="JAAVJI010000002">
    <property type="protein sequence ID" value="NJP00160.1"/>
    <property type="molecule type" value="Genomic_DNA"/>
</dbReference>
<dbReference type="CDD" id="cd01948">
    <property type="entry name" value="EAL"/>
    <property type="match status" value="1"/>
</dbReference>
<evidence type="ECO:0000313" key="3">
    <source>
        <dbReference type="Proteomes" id="UP000746535"/>
    </source>
</evidence>
<comment type="caution">
    <text evidence="2">The sequence shown here is derived from an EMBL/GenBank/DDBJ whole genome shotgun (WGS) entry which is preliminary data.</text>
</comment>
<name>A0ABX0YB17_9PSED</name>
<proteinExistence type="predicted"/>
<protein>
    <submittedName>
        <fullName evidence="2">EAL domain-containing protein</fullName>
    </submittedName>
</protein>
<dbReference type="Proteomes" id="UP000746535">
    <property type="component" value="Unassembled WGS sequence"/>
</dbReference>
<gene>
    <name evidence="2" type="ORF">HBH25_04715</name>
</gene>
<dbReference type="SMART" id="SM00052">
    <property type="entry name" value="EAL"/>
    <property type="match status" value="1"/>
</dbReference>
<reference evidence="2 3" key="1">
    <citation type="submission" date="2020-03" db="EMBL/GenBank/DDBJ databases">
        <authorList>
            <person name="Wang L."/>
            <person name="He N."/>
            <person name="Li Y."/>
            <person name="Fang Y."/>
            <person name="Zhang F."/>
        </authorList>
    </citation>
    <scope>NUCLEOTIDE SEQUENCE [LARGE SCALE GENOMIC DNA]</scope>
    <source>
        <strain evidence="3">hsmgli-8</strain>
    </source>
</reference>
<dbReference type="Pfam" id="PF13185">
    <property type="entry name" value="GAF_2"/>
    <property type="match status" value="1"/>
</dbReference>
<dbReference type="Gene3D" id="3.20.20.450">
    <property type="entry name" value="EAL domain"/>
    <property type="match status" value="1"/>
</dbReference>
<sequence>MNATHVMDLKSSINTGDDGIDKALRALRTHLGMDVAFISRFREKDRVFTHVDAKGNSPIKRGDHLSLESGYCKKVVEGRLPQLIPDTSVFPLAMAIPETRGLPIGAHLSVPVKLSSGQLYGTLCCFSGQADPTLGDRDLGMLKVFAELIADRLEADQQAKDERLRKHRLICAALATAQPNVVYQPIVNLRQGQICGWESLARFTHEPVRSPDLWFKEAAEAGLGLEMELYAIEKALKGLSQLSHGHYLSLNCSPQLLLSGRLTRALAGHDPHRLVLELTEHCIVSDYDALTAAIDPLRAAGLRLAIDDAGAGYSSMRHILQLRPDIIKLDMALTQGIEHDAQRRAMASALIAFARETGCRVVAEGVENLPDLITLRRLGADNVQGYLTGKPMPLLLAANWQVPRMVELSDPVP</sequence>
<dbReference type="SMART" id="SM00065">
    <property type="entry name" value="GAF"/>
    <property type="match status" value="1"/>
</dbReference>